<proteinExistence type="predicted"/>
<dbReference type="Proteomes" id="UP001159386">
    <property type="component" value="Unassembled WGS sequence"/>
</dbReference>
<reference evidence="1 2" key="1">
    <citation type="journal article" date="2023" name="J. Phycol.">
        <title>Chrysosporum ovalisporum is synonymous with the true-branching cyanobacterium Umezakia natans (Nostocales/Aphanizomenonaceae).</title>
        <authorList>
            <person name="McGregor G.B."/>
            <person name="Sendall B.C."/>
            <person name="Niiyama Y."/>
            <person name="Tuji A."/>
            <person name="Willis A."/>
        </authorList>
    </citation>
    <scope>NUCLEOTIDE SEQUENCE [LARGE SCALE GENOMIC DNA]</scope>
    <source>
        <strain evidence="1 2">CS-531</strain>
    </source>
</reference>
<evidence type="ECO:0008006" key="3">
    <source>
        <dbReference type="Google" id="ProtNLM"/>
    </source>
</evidence>
<dbReference type="EMBL" id="JANQDF010000105">
    <property type="protein sequence ID" value="MDH6106365.1"/>
    <property type="molecule type" value="Genomic_DNA"/>
</dbReference>
<accession>A0ABT6KEQ9</accession>
<keyword evidence="2" id="KW-1185">Reference proteome</keyword>
<evidence type="ECO:0000313" key="2">
    <source>
        <dbReference type="Proteomes" id="UP001159386"/>
    </source>
</evidence>
<comment type="caution">
    <text evidence="1">The sequence shown here is derived from an EMBL/GenBank/DDBJ whole genome shotgun (WGS) entry which is preliminary data.</text>
</comment>
<protein>
    <recommendedName>
        <fullName evidence="3">Bacteriocin-type signal sequence</fullName>
    </recommendedName>
</protein>
<name>A0ABT6KEQ9_9CYAN</name>
<organism evidence="1 2">
    <name type="scientific">Anabaenopsis tanganyikae CS-531</name>
    <dbReference type="NCBI Taxonomy" id="2785304"/>
    <lineage>
        <taxon>Bacteria</taxon>
        <taxon>Bacillati</taxon>
        <taxon>Cyanobacteriota</taxon>
        <taxon>Cyanophyceae</taxon>
        <taxon>Nostocales</taxon>
        <taxon>Nodulariaceae</taxon>
        <taxon>Anabaenopsis</taxon>
        <taxon>Anabaenopsis tanganyikae</taxon>
    </lineage>
</organism>
<sequence length="76" mass="8029">MANITIQNLEVESTALNQVSPGEMEKVIGGNNSCQGNPNAPMGGAFFDIGEFNTSVALFFGISGYLAFLELIDTLV</sequence>
<dbReference type="RefSeq" id="WP_280801871.1">
    <property type="nucleotide sequence ID" value="NZ_JANQDF010000105.1"/>
</dbReference>
<evidence type="ECO:0000313" key="1">
    <source>
        <dbReference type="EMBL" id="MDH6106365.1"/>
    </source>
</evidence>
<gene>
    <name evidence="1" type="ORF">NWP22_10880</name>
</gene>